<keyword evidence="3" id="KW-0812">Transmembrane</keyword>
<feature type="region of interest" description="Disordered" evidence="2">
    <location>
        <begin position="160"/>
        <end position="216"/>
    </location>
</feature>
<proteinExistence type="predicted"/>
<organism evidence="6 7">
    <name type="scientific">Natronomonas aquatica</name>
    <dbReference type="NCBI Taxonomy" id="2841590"/>
    <lineage>
        <taxon>Archaea</taxon>
        <taxon>Methanobacteriati</taxon>
        <taxon>Methanobacteriota</taxon>
        <taxon>Stenosarchaea group</taxon>
        <taxon>Halobacteria</taxon>
        <taxon>Halobacteriales</taxon>
        <taxon>Natronomonadaceae</taxon>
        <taxon>Natronomonas</taxon>
    </lineage>
</organism>
<dbReference type="GO" id="GO:0005886">
    <property type="term" value="C:plasma membrane"/>
    <property type="evidence" value="ECO:0007669"/>
    <property type="project" value="UniProtKB-SubCell"/>
</dbReference>
<feature type="transmembrane region" description="Helical" evidence="3">
    <location>
        <begin position="218"/>
        <end position="236"/>
    </location>
</feature>
<name>A0A9R1CR22_9EURY</name>
<feature type="compositionally biased region" description="Acidic residues" evidence="2">
    <location>
        <begin position="195"/>
        <end position="214"/>
    </location>
</feature>
<dbReference type="RefSeq" id="WP_256028062.1">
    <property type="nucleotide sequence ID" value="NZ_JAHLKM010000001.1"/>
</dbReference>
<evidence type="ECO:0000259" key="4">
    <source>
        <dbReference type="Pfam" id="PF18204"/>
    </source>
</evidence>
<protein>
    <submittedName>
        <fullName evidence="6">PGF-CTERM sorting domain-containing protein</fullName>
    </submittedName>
</protein>
<keyword evidence="3" id="KW-0472">Membrane</keyword>
<evidence type="ECO:0000256" key="3">
    <source>
        <dbReference type="SAM" id="Phobius"/>
    </source>
</evidence>
<keyword evidence="3" id="KW-1133">Transmembrane helix</keyword>
<evidence type="ECO:0000259" key="5">
    <source>
        <dbReference type="Pfam" id="PF24036"/>
    </source>
</evidence>
<evidence type="ECO:0000313" key="7">
    <source>
        <dbReference type="Proteomes" id="UP001139494"/>
    </source>
</evidence>
<keyword evidence="7" id="KW-1185">Reference proteome</keyword>
<dbReference type="AlphaFoldDB" id="A0A9R1CR22"/>
<feature type="domain" description="DUF7345" evidence="5">
    <location>
        <begin position="37"/>
        <end position="159"/>
    </location>
</feature>
<evidence type="ECO:0000313" key="6">
    <source>
        <dbReference type="EMBL" id="MCQ4332146.1"/>
    </source>
</evidence>
<dbReference type="GO" id="GO:0030115">
    <property type="term" value="C:S-layer"/>
    <property type="evidence" value="ECO:0007669"/>
    <property type="project" value="UniProtKB-SubCell"/>
</dbReference>
<feature type="domain" description="PGF-CTERM archaeal protein-sorting signal" evidence="4">
    <location>
        <begin position="217"/>
        <end position="238"/>
    </location>
</feature>
<dbReference type="InterPro" id="IPR055769">
    <property type="entry name" value="DUF7345"/>
</dbReference>
<keyword evidence="1" id="KW-0732">Signal</keyword>
<comment type="caution">
    <text evidence="6">The sequence shown here is derived from an EMBL/GenBank/DDBJ whole genome shotgun (WGS) entry which is preliminary data.</text>
</comment>
<sequence>MRPSTLRIVGICLSFALLSTLAAAPAAAQTGEERFLVELDAEGDADVSMTFTYDLDTEDEEAAFEELRANETARTALADRFGSRMTAVAADASTATDREMSVTDPSTEFRRDGGVGVIELSVSWSNLAAVDGDRLTVTEPFASGFEPDRPFTVAAPEGYGVASAEPSPSSTDETSATWDPGTGLDGFEVVLEPTAGDETDDGSDDRTADDDTAEDSPGFGVVVAVLALVAAAFLAGRRR</sequence>
<dbReference type="InterPro" id="IPR026371">
    <property type="entry name" value="PGF_CTERM"/>
</dbReference>
<gene>
    <name evidence="6" type="ORF">KM295_01315</name>
</gene>
<accession>A0A9R1CR22</accession>
<dbReference type="Proteomes" id="UP001139494">
    <property type="component" value="Unassembled WGS sequence"/>
</dbReference>
<feature type="compositionally biased region" description="Polar residues" evidence="2">
    <location>
        <begin position="166"/>
        <end position="177"/>
    </location>
</feature>
<dbReference type="EMBL" id="JAHLKM010000001">
    <property type="protein sequence ID" value="MCQ4332146.1"/>
    <property type="molecule type" value="Genomic_DNA"/>
</dbReference>
<dbReference type="NCBIfam" id="TIGR04126">
    <property type="entry name" value="PGF_CTERM"/>
    <property type="match status" value="1"/>
</dbReference>
<evidence type="ECO:0000256" key="2">
    <source>
        <dbReference type="SAM" id="MobiDB-lite"/>
    </source>
</evidence>
<dbReference type="Pfam" id="PF18204">
    <property type="entry name" value="PGF-CTERM"/>
    <property type="match status" value="1"/>
</dbReference>
<dbReference type="Pfam" id="PF24036">
    <property type="entry name" value="DUF7345"/>
    <property type="match status" value="1"/>
</dbReference>
<evidence type="ECO:0000256" key="1">
    <source>
        <dbReference type="ARBA" id="ARBA00022729"/>
    </source>
</evidence>
<reference evidence="6" key="1">
    <citation type="journal article" date="2023" name="Front. Microbiol.">
        <title>Genomic-based phylogenetic and metabolic analyses of the genus Natronomonas, and description of Natronomonas aquatica sp. nov.</title>
        <authorList>
            <person name="Garcia-Roldan A."/>
            <person name="Duran-Viseras A."/>
            <person name="de la Haba R.R."/>
            <person name="Corral P."/>
            <person name="Sanchez-Porro C."/>
            <person name="Ventosa A."/>
        </authorList>
    </citation>
    <scope>NUCLEOTIDE SEQUENCE</scope>
    <source>
        <strain evidence="6">F2-12</strain>
    </source>
</reference>